<dbReference type="EMBL" id="MHHZ01000020">
    <property type="protein sequence ID" value="OGY41320.1"/>
    <property type="molecule type" value="Genomic_DNA"/>
</dbReference>
<feature type="compositionally biased region" description="Basic and acidic residues" evidence="5">
    <location>
        <begin position="361"/>
        <end position="422"/>
    </location>
</feature>
<evidence type="ECO:0000259" key="6">
    <source>
        <dbReference type="PROSITE" id="PS50126"/>
    </source>
</evidence>
<dbReference type="GO" id="GO:0003735">
    <property type="term" value="F:structural constituent of ribosome"/>
    <property type="evidence" value="ECO:0007669"/>
    <property type="project" value="TreeGrafter"/>
</dbReference>
<dbReference type="Pfam" id="PF00575">
    <property type="entry name" value="S1"/>
    <property type="match status" value="3"/>
</dbReference>
<feature type="domain" description="S1 motif" evidence="6">
    <location>
        <begin position="31"/>
        <end position="98"/>
    </location>
</feature>
<evidence type="ECO:0000256" key="4">
    <source>
        <dbReference type="ARBA" id="ARBA00025604"/>
    </source>
</evidence>
<dbReference type="PANTHER" id="PTHR10724:SF7">
    <property type="entry name" value="SMALL RIBOSOMAL SUBUNIT PROTEIN BS1C"/>
    <property type="match status" value="1"/>
</dbReference>
<dbReference type="InterPro" id="IPR012340">
    <property type="entry name" value="NA-bd_OB-fold"/>
</dbReference>
<reference evidence="7 8" key="1">
    <citation type="journal article" date="2016" name="Nat. Commun.">
        <title>Thousands of microbial genomes shed light on interconnected biogeochemical processes in an aquifer system.</title>
        <authorList>
            <person name="Anantharaman K."/>
            <person name="Brown C.T."/>
            <person name="Hug L.A."/>
            <person name="Sharon I."/>
            <person name="Castelle C.J."/>
            <person name="Probst A.J."/>
            <person name="Thomas B.C."/>
            <person name="Singh A."/>
            <person name="Wilkins M.J."/>
            <person name="Karaoz U."/>
            <person name="Brodie E.L."/>
            <person name="Williams K.H."/>
            <person name="Hubbard S.S."/>
            <person name="Banfield J.F."/>
        </authorList>
    </citation>
    <scope>NUCLEOTIDE SEQUENCE [LARGE SCALE GENOMIC DNA]</scope>
</reference>
<evidence type="ECO:0000313" key="7">
    <source>
        <dbReference type="EMBL" id="OGY41320.1"/>
    </source>
</evidence>
<dbReference type="AlphaFoldDB" id="A0A1G1XNZ9"/>
<dbReference type="InterPro" id="IPR035104">
    <property type="entry name" value="Ribosomal_protein_S1-like"/>
</dbReference>
<dbReference type="CDD" id="cd04465">
    <property type="entry name" value="S1_RPS1_repeat_ec2_hs2"/>
    <property type="match status" value="1"/>
</dbReference>
<comment type="similarity">
    <text evidence="1">Belongs to the bacterial ribosomal protein bS1 family.</text>
</comment>
<evidence type="ECO:0000256" key="3">
    <source>
        <dbReference type="ARBA" id="ARBA00023274"/>
    </source>
</evidence>
<dbReference type="FunFam" id="2.40.50.140:FF:000103">
    <property type="entry name" value="protein RRP5 homolog"/>
    <property type="match status" value="1"/>
</dbReference>
<evidence type="ECO:0000256" key="2">
    <source>
        <dbReference type="ARBA" id="ARBA00022980"/>
    </source>
</evidence>
<feature type="domain" description="S1 motif" evidence="6">
    <location>
        <begin position="211"/>
        <end position="278"/>
    </location>
</feature>
<keyword evidence="3" id="KW-0687">Ribonucleoprotein</keyword>
<dbReference type="Proteomes" id="UP000176498">
    <property type="component" value="Unassembled WGS sequence"/>
</dbReference>
<accession>A0A1G1XNZ9</accession>
<feature type="domain" description="S1 motif" evidence="6">
    <location>
        <begin position="116"/>
        <end position="194"/>
    </location>
</feature>
<comment type="caution">
    <text evidence="7">The sequence shown here is derived from an EMBL/GenBank/DDBJ whole genome shotgun (WGS) entry which is preliminary data.</text>
</comment>
<protein>
    <recommendedName>
        <fullName evidence="6">S1 motif domain-containing protein</fullName>
    </recommendedName>
</protein>
<dbReference type="PRINTS" id="PR00681">
    <property type="entry name" value="RIBOSOMALS1"/>
</dbReference>
<feature type="domain" description="S1 motif" evidence="6">
    <location>
        <begin position="295"/>
        <end position="364"/>
    </location>
</feature>
<dbReference type="PANTHER" id="PTHR10724">
    <property type="entry name" value="30S RIBOSOMAL PROTEIN S1"/>
    <property type="match status" value="1"/>
</dbReference>
<dbReference type="SMART" id="SM00316">
    <property type="entry name" value="S1"/>
    <property type="match status" value="4"/>
</dbReference>
<feature type="region of interest" description="Disordered" evidence="5">
    <location>
        <begin position="361"/>
        <end position="429"/>
    </location>
</feature>
<sequence length="429" mass="48222">MSNKDIQPTQSNSEFSKLIADPQYLKLPKVGDVVKGKVISVSKSEVHLDINGIKTGIVRGRELYNESDEYGHLKMDDTVEATVIELENENGEMELSFRYAGQQRAWDNLRDLMKSGEVINIKINDANKGGLMVKIGHISGFLPVSQLIPEHYPRVEGGDKNKILEFLKKFVNQILKVKVIDIDEKEDKLIVSEKAAWEEAQEKIISKYKVGDKIKGKITAVTDFGVFVEFDNKMEGLVHISELAWQRIDDPRDIVNIGDIAEAEIINIEGTKIFLSMKKLKSDPWAHVQDKYKVNDIVSGKVLKANPFGLFVELDPDIHGLAHISELSDKPISDLNQIAKPGDTLKFRIISIEPKDHRLGLSLKAPKEEKKIPAEKEVSEVKTPKTKEKEAKAEKKLAKPETKEKKSSSAKATEDKEKPAKEKKVKAKK</sequence>
<proteinExistence type="inferred from homology"/>
<name>A0A1G1XNZ9_9BACT</name>
<organism evidence="7 8">
    <name type="scientific">Candidatus Buchananbacteria bacterium RBG_13_36_9</name>
    <dbReference type="NCBI Taxonomy" id="1797530"/>
    <lineage>
        <taxon>Bacteria</taxon>
        <taxon>Candidatus Buchananiibacteriota</taxon>
    </lineage>
</organism>
<dbReference type="PROSITE" id="PS50126">
    <property type="entry name" value="S1"/>
    <property type="match status" value="4"/>
</dbReference>
<dbReference type="GO" id="GO:0006412">
    <property type="term" value="P:translation"/>
    <property type="evidence" value="ECO:0007669"/>
    <property type="project" value="TreeGrafter"/>
</dbReference>
<gene>
    <name evidence="7" type="ORF">A2Y82_03875</name>
</gene>
<comment type="function">
    <text evidence="4">Binds mRNA; thus facilitating recognition of the initiation point. It is needed to translate mRNA with a short Shine-Dalgarno (SD) purine-rich sequence.</text>
</comment>
<evidence type="ECO:0000256" key="5">
    <source>
        <dbReference type="SAM" id="MobiDB-lite"/>
    </source>
</evidence>
<dbReference type="InterPro" id="IPR050437">
    <property type="entry name" value="Ribos_protein_bS1-like"/>
</dbReference>
<dbReference type="Gene3D" id="2.40.50.140">
    <property type="entry name" value="Nucleic acid-binding proteins"/>
    <property type="match status" value="4"/>
</dbReference>
<evidence type="ECO:0000256" key="1">
    <source>
        <dbReference type="ARBA" id="ARBA00006767"/>
    </source>
</evidence>
<dbReference type="GO" id="GO:0003729">
    <property type="term" value="F:mRNA binding"/>
    <property type="evidence" value="ECO:0007669"/>
    <property type="project" value="TreeGrafter"/>
</dbReference>
<dbReference type="InterPro" id="IPR003029">
    <property type="entry name" value="S1_domain"/>
</dbReference>
<evidence type="ECO:0000313" key="8">
    <source>
        <dbReference type="Proteomes" id="UP000176498"/>
    </source>
</evidence>
<keyword evidence="2" id="KW-0689">Ribosomal protein</keyword>
<dbReference type="SUPFAM" id="SSF50249">
    <property type="entry name" value="Nucleic acid-binding proteins"/>
    <property type="match status" value="4"/>
</dbReference>